<evidence type="ECO:0008006" key="2">
    <source>
        <dbReference type="Google" id="ProtNLM"/>
    </source>
</evidence>
<proteinExistence type="predicted"/>
<organism evidence="1">
    <name type="scientific">Catillopecten margaritatus gill symbiont</name>
    <dbReference type="NCBI Taxonomy" id="3083288"/>
    <lineage>
        <taxon>Bacteria</taxon>
        <taxon>Pseudomonadati</taxon>
        <taxon>Pseudomonadota</taxon>
        <taxon>Gammaproteobacteria</taxon>
        <taxon>sulfur-oxidizing symbionts</taxon>
    </lineage>
</organism>
<name>A0AAU6PI40_9GAMM</name>
<dbReference type="InterPro" id="IPR025427">
    <property type="entry name" value="DUF4160"/>
</dbReference>
<dbReference type="Pfam" id="PF13711">
    <property type="entry name" value="DUF4160"/>
    <property type="match status" value="1"/>
</dbReference>
<sequence>MPTISMFYGIFIRMYYAPGEHPPAHFHAYYAEYKATVNIETCEIIDSNLPNKQRKIILAWAEIHQEELGKNWALVMNGKPPFEITPLQ</sequence>
<dbReference type="EMBL" id="CP138327">
    <property type="protein sequence ID" value="WXU00678.1"/>
    <property type="molecule type" value="Genomic_DNA"/>
</dbReference>
<protein>
    <recommendedName>
        <fullName evidence="2">DUF4160 domain-containing protein</fullName>
    </recommendedName>
</protein>
<dbReference type="AlphaFoldDB" id="A0AAU6PI40"/>
<gene>
    <name evidence="1" type="ORF">Ctma_1407</name>
</gene>
<evidence type="ECO:0000313" key="1">
    <source>
        <dbReference type="EMBL" id="WXU00678.1"/>
    </source>
</evidence>
<accession>A0AAU6PI40</accession>
<reference evidence="1" key="1">
    <citation type="submission" date="2023-10" db="EMBL/GenBank/DDBJ databases">
        <title>The first scallop-associated chemosynthetic bacterial symbiont.</title>
        <authorList>
            <person name="Lin Y.-T."/>
            <person name="Sun J."/>
            <person name="Ip J.C.-H."/>
            <person name="He X."/>
            <person name="Gao Z.-M."/>
            <person name="Perez M."/>
            <person name="Xu T."/>
            <person name="Qian P.-Y."/>
            <person name="Qiu J.-W."/>
        </authorList>
    </citation>
    <scope>NUCLEOTIDE SEQUENCE</scope>
    <source>
        <strain evidence="1">Gill1</strain>
    </source>
</reference>